<gene>
    <name evidence="1" type="primary">ORF39728</name>
</gene>
<reference evidence="1" key="1">
    <citation type="submission" date="2014-12" db="EMBL/GenBank/DDBJ databases">
        <title>Insight into the proteome of Arion vulgaris.</title>
        <authorList>
            <person name="Aradska J."/>
            <person name="Bulat T."/>
            <person name="Smidak R."/>
            <person name="Sarate P."/>
            <person name="Gangsoo J."/>
            <person name="Sialana F."/>
            <person name="Bilban M."/>
            <person name="Lubec G."/>
        </authorList>
    </citation>
    <scope>NUCLEOTIDE SEQUENCE</scope>
    <source>
        <tissue evidence="1">Skin</tissue>
    </source>
</reference>
<feature type="non-terminal residue" evidence="1">
    <location>
        <position position="66"/>
    </location>
</feature>
<organism evidence="1">
    <name type="scientific">Arion vulgaris</name>
    <dbReference type="NCBI Taxonomy" id="1028688"/>
    <lineage>
        <taxon>Eukaryota</taxon>
        <taxon>Metazoa</taxon>
        <taxon>Spiralia</taxon>
        <taxon>Lophotrochozoa</taxon>
        <taxon>Mollusca</taxon>
        <taxon>Gastropoda</taxon>
        <taxon>Heterobranchia</taxon>
        <taxon>Euthyneura</taxon>
        <taxon>Panpulmonata</taxon>
        <taxon>Eupulmonata</taxon>
        <taxon>Stylommatophora</taxon>
        <taxon>Helicina</taxon>
        <taxon>Arionoidea</taxon>
        <taxon>Arionidae</taxon>
        <taxon>Arion</taxon>
    </lineage>
</organism>
<accession>A0A0B6YWN4</accession>
<dbReference type="EMBL" id="HACG01013687">
    <property type="protein sequence ID" value="CEK60552.1"/>
    <property type="molecule type" value="Transcribed_RNA"/>
</dbReference>
<evidence type="ECO:0000313" key="1">
    <source>
        <dbReference type="EMBL" id="CEK60552.1"/>
    </source>
</evidence>
<feature type="non-terminal residue" evidence="1">
    <location>
        <position position="1"/>
    </location>
</feature>
<proteinExistence type="predicted"/>
<protein>
    <submittedName>
        <fullName evidence="1">Uncharacterized protein</fullName>
    </submittedName>
</protein>
<dbReference type="AlphaFoldDB" id="A0A0B6YWN4"/>
<name>A0A0B6YWN4_9EUPU</name>
<sequence>LSNIRSAYLWHKVICDTSETPSTEISHNFIRLELTKRIFSSTCADELELCMEMPHFCSDGNKKHCA</sequence>